<evidence type="ECO:0000256" key="1">
    <source>
        <dbReference type="ARBA" id="ARBA00004127"/>
    </source>
</evidence>
<organism evidence="9 10">
    <name type="scientific">Candidatus Avipropionibacterium avicola</name>
    <dbReference type="NCBI Taxonomy" id="2840701"/>
    <lineage>
        <taxon>Bacteria</taxon>
        <taxon>Bacillati</taxon>
        <taxon>Actinomycetota</taxon>
        <taxon>Actinomycetes</taxon>
        <taxon>Propionibacteriales</taxon>
        <taxon>Propionibacteriaceae</taxon>
        <taxon>Propionibacteriaceae incertae sedis</taxon>
        <taxon>Candidatus Avipropionibacterium</taxon>
    </lineage>
</organism>
<protein>
    <submittedName>
        <fullName evidence="9">NADH-quinone oxidoreductase subunit M</fullName>
        <ecNumber evidence="9">1.6.5.11</ecNumber>
    </submittedName>
</protein>
<dbReference type="GO" id="GO:0015990">
    <property type="term" value="P:electron transport coupled proton transport"/>
    <property type="evidence" value="ECO:0007669"/>
    <property type="project" value="TreeGrafter"/>
</dbReference>
<keyword evidence="9" id="KW-0560">Oxidoreductase</keyword>
<dbReference type="Proteomes" id="UP000886842">
    <property type="component" value="Unassembled WGS sequence"/>
</dbReference>
<feature type="transmembrane region" description="Helical" evidence="7">
    <location>
        <begin position="278"/>
        <end position="300"/>
    </location>
</feature>
<feature type="transmembrane region" description="Helical" evidence="7">
    <location>
        <begin position="70"/>
        <end position="98"/>
    </location>
</feature>
<comment type="caution">
    <text evidence="9">The sequence shown here is derived from an EMBL/GenBank/DDBJ whole genome shotgun (WGS) entry which is preliminary data.</text>
</comment>
<feature type="transmembrane region" description="Helical" evidence="7">
    <location>
        <begin position="307"/>
        <end position="326"/>
    </location>
</feature>
<feature type="transmembrane region" description="Helical" evidence="7">
    <location>
        <begin position="136"/>
        <end position="156"/>
    </location>
</feature>
<evidence type="ECO:0000256" key="3">
    <source>
        <dbReference type="ARBA" id="ARBA00022692"/>
    </source>
</evidence>
<dbReference type="GO" id="GO:0048039">
    <property type="term" value="F:ubiquinone binding"/>
    <property type="evidence" value="ECO:0007669"/>
    <property type="project" value="TreeGrafter"/>
</dbReference>
<dbReference type="GO" id="GO:0008137">
    <property type="term" value="F:NADH dehydrogenase (ubiquinone) activity"/>
    <property type="evidence" value="ECO:0007669"/>
    <property type="project" value="InterPro"/>
</dbReference>
<dbReference type="AlphaFoldDB" id="A0A9D1KKK5"/>
<keyword evidence="5 7" id="KW-0472">Membrane</keyword>
<keyword evidence="3 6" id="KW-0812">Transmembrane</keyword>
<evidence type="ECO:0000313" key="9">
    <source>
        <dbReference type="EMBL" id="HIT74314.1"/>
    </source>
</evidence>
<keyword evidence="4 7" id="KW-1133">Transmembrane helix</keyword>
<evidence type="ECO:0000313" key="10">
    <source>
        <dbReference type="Proteomes" id="UP000886842"/>
    </source>
</evidence>
<feature type="transmembrane region" description="Helical" evidence="7">
    <location>
        <begin position="6"/>
        <end position="23"/>
    </location>
</feature>
<dbReference type="PANTHER" id="PTHR43507">
    <property type="entry name" value="NADH-UBIQUINONE OXIDOREDUCTASE CHAIN 4"/>
    <property type="match status" value="1"/>
</dbReference>
<dbReference type="InterPro" id="IPR010227">
    <property type="entry name" value="NADH_Q_OxRdtase_chainM/4"/>
</dbReference>
<evidence type="ECO:0000259" key="8">
    <source>
        <dbReference type="Pfam" id="PF00361"/>
    </source>
</evidence>
<evidence type="ECO:0000256" key="4">
    <source>
        <dbReference type="ARBA" id="ARBA00022989"/>
    </source>
</evidence>
<feature type="transmembrane region" description="Helical" evidence="7">
    <location>
        <begin position="369"/>
        <end position="391"/>
    </location>
</feature>
<feature type="transmembrane region" description="Helical" evidence="7">
    <location>
        <begin position="338"/>
        <end position="357"/>
    </location>
</feature>
<feature type="transmembrane region" description="Helical" evidence="7">
    <location>
        <begin position="215"/>
        <end position="237"/>
    </location>
</feature>
<feature type="transmembrane region" description="Helical" evidence="7">
    <location>
        <begin position="30"/>
        <end position="50"/>
    </location>
</feature>
<feature type="transmembrane region" description="Helical" evidence="7">
    <location>
        <begin position="168"/>
        <end position="189"/>
    </location>
</feature>
<dbReference type="PRINTS" id="PR01437">
    <property type="entry name" value="NUOXDRDTASE4"/>
</dbReference>
<dbReference type="NCBIfam" id="NF004500">
    <property type="entry name" value="PRK05846.1-4"/>
    <property type="match status" value="1"/>
</dbReference>
<evidence type="ECO:0000256" key="6">
    <source>
        <dbReference type="RuleBase" id="RU000320"/>
    </source>
</evidence>
<evidence type="ECO:0000256" key="5">
    <source>
        <dbReference type="ARBA" id="ARBA00023136"/>
    </source>
</evidence>
<dbReference type="InterPro" id="IPR001750">
    <property type="entry name" value="ND/Mrp_TM"/>
</dbReference>
<dbReference type="GO" id="GO:0012505">
    <property type="term" value="C:endomembrane system"/>
    <property type="evidence" value="ECO:0007669"/>
    <property type="project" value="UniProtKB-SubCell"/>
</dbReference>
<dbReference type="GO" id="GO:0016020">
    <property type="term" value="C:membrane"/>
    <property type="evidence" value="ECO:0007669"/>
    <property type="project" value="UniProtKB-SubCell"/>
</dbReference>
<reference evidence="9" key="1">
    <citation type="submission" date="2020-10" db="EMBL/GenBank/DDBJ databases">
        <authorList>
            <person name="Gilroy R."/>
        </authorList>
    </citation>
    <scope>NUCLEOTIDE SEQUENCE</scope>
    <source>
        <strain evidence="9">ChiGjej1B1-24693</strain>
    </source>
</reference>
<gene>
    <name evidence="9" type="ORF">IAA98_01850</name>
</gene>
<accession>A0A9D1KKK5</accession>
<feature type="transmembrane region" description="Helical" evidence="7">
    <location>
        <begin position="249"/>
        <end position="272"/>
    </location>
</feature>
<dbReference type="GO" id="GO:0003954">
    <property type="term" value="F:NADH dehydrogenase activity"/>
    <property type="evidence" value="ECO:0007669"/>
    <property type="project" value="TreeGrafter"/>
</dbReference>
<dbReference type="EMBL" id="DVLP01000052">
    <property type="protein sequence ID" value="HIT74314.1"/>
    <property type="molecule type" value="Genomic_DNA"/>
</dbReference>
<proteinExistence type="inferred from homology"/>
<comment type="subcellular location">
    <subcellularLocation>
        <location evidence="1">Endomembrane system</location>
        <topology evidence="1">Multi-pass membrane protein</topology>
    </subcellularLocation>
    <subcellularLocation>
        <location evidence="6">Membrane</location>
        <topology evidence="6">Multi-pass membrane protein</topology>
    </subcellularLocation>
</comment>
<evidence type="ECO:0000256" key="2">
    <source>
        <dbReference type="ARBA" id="ARBA00009025"/>
    </source>
</evidence>
<dbReference type="EC" id="1.6.5.11" evidence="9"/>
<feature type="domain" description="NADH:quinone oxidoreductase/Mrp antiporter transmembrane" evidence="8">
    <location>
        <begin position="132"/>
        <end position="424"/>
    </location>
</feature>
<dbReference type="Pfam" id="PF00361">
    <property type="entry name" value="Proton_antipo_M"/>
    <property type="match status" value="1"/>
</dbReference>
<sequence>MGFPLLTVLALVPLVGALLVMVARDNGARVVGLIASLVALGLAVVLAVQYQPDGGMQFVEQVSWVEQIGLHYALGVDGIGLTMVVLTAILVPVVLIASWDDADYLGEGRWTSKSFFALVLVMQSFSFFVFMATDVLLFYLFFEATLIPMYFLIGGFGGVKRSAAAIKFLLFSLAGGLVLLVSVVGLYGVSSQAGTPSYLLSDLAALNIDGEVGRWLFIGFMVAFAIKAPMVPVHTWLPDAAAESTPGGAALMVGVLDKIGTFGMLRFCLGLFPEASAWATPVVLVLALISIVYGGIAAIGSKDLYRLIAFTSISHFGFIVMGIFAFTSQSMAGSVLYMFNHGLSTTALFLVIGYLVARRGSREMSAYGGVQKVAPVLAGLTLLAGLSSLALPGLAPFVSEFWVISGTFSRYPVVGAISVIGVVLAALYILIMYQRTMTGPVKPEVADFEDLSGREKGALVPLVVLILVLGFFPKPALDVINPAVATTMEQVGVVDPVAPNGQEQP</sequence>
<dbReference type="InterPro" id="IPR003918">
    <property type="entry name" value="NADH_UbQ_OxRdtase"/>
</dbReference>
<comment type="similarity">
    <text evidence="2">Belongs to the complex I subunit 4 family.</text>
</comment>
<evidence type="ECO:0000256" key="7">
    <source>
        <dbReference type="SAM" id="Phobius"/>
    </source>
</evidence>
<reference evidence="9" key="2">
    <citation type="journal article" date="2021" name="PeerJ">
        <title>Extensive microbial diversity within the chicken gut microbiome revealed by metagenomics and culture.</title>
        <authorList>
            <person name="Gilroy R."/>
            <person name="Ravi A."/>
            <person name="Getino M."/>
            <person name="Pursley I."/>
            <person name="Horton D.L."/>
            <person name="Alikhan N.F."/>
            <person name="Baker D."/>
            <person name="Gharbi K."/>
            <person name="Hall N."/>
            <person name="Watson M."/>
            <person name="Adriaenssens E.M."/>
            <person name="Foster-Nyarko E."/>
            <person name="Jarju S."/>
            <person name="Secka A."/>
            <person name="Antonio M."/>
            <person name="Oren A."/>
            <person name="Chaudhuri R.R."/>
            <person name="La Ragione R."/>
            <person name="Hildebrand F."/>
            <person name="Pallen M.J."/>
        </authorList>
    </citation>
    <scope>NUCLEOTIDE SEQUENCE</scope>
    <source>
        <strain evidence="9">ChiGjej1B1-24693</strain>
    </source>
</reference>
<dbReference type="GO" id="GO:0042773">
    <property type="term" value="P:ATP synthesis coupled electron transport"/>
    <property type="evidence" value="ECO:0007669"/>
    <property type="project" value="InterPro"/>
</dbReference>
<dbReference type="PANTHER" id="PTHR43507:SF1">
    <property type="entry name" value="NADH-UBIQUINONE OXIDOREDUCTASE CHAIN 4"/>
    <property type="match status" value="1"/>
</dbReference>
<dbReference type="NCBIfam" id="TIGR01972">
    <property type="entry name" value="NDH_I_M"/>
    <property type="match status" value="1"/>
</dbReference>
<name>A0A9D1KKK5_9ACTN</name>
<feature type="transmembrane region" description="Helical" evidence="7">
    <location>
        <begin position="110"/>
        <end position="130"/>
    </location>
</feature>
<feature type="transmembrane region" description="Helical" evidence="7">
    <location>
        <begin position="411"/>
        <end position="433"/>
    </location>
</feature>